<dbReference type="EC" id="5.6.2.1" evidence="3"/>
<dbReference type="PRINTS" id="PR00416">
    <property type="entry name" value="EUTPISMRASEI"/>
</dbReference>
<proteinExistence type="inferred from homology"/>
<comment type="caution">
    <text evidence="9">The sequence shown here is derived from an EMBL/GenBank/DDBJ whole genome shotgun (WGS) entry which is preliminary data.</text>
</comment>
<dbReference type="InterPro" id="IPR013500">
    <property type="entry name" value="TopoI_cat_euk"/>
</dbReference>
<dbReference type="RefSeq" id="WP_016555591.1">
    <property type="nucleotide sequence ID" value="NZ_KZ857269.1"/>
</dbReference>
<accession>A0A370KGA6</accession>
<dbReference type="InterPro" id="IPR001631">
    <property type="entry name" value="TopoI"/>
</dbReference>
<evidence type="ECO:0000256" key="3">
    <source>
        <dbReference type="ARBA" id="ARBA00012891"/>
    </source>
</evidence>
<name>A0A370KGA6_9HYPH</name>
<dbReference type="InterPro" id="IPR014711">
    <property type="entry name" value="TopoI_cat_a-hlx-sub_euk"/>
</dbReference>
<dbReference type="Gene3D" id="1.10.132.120">
    <property type="match status" value="1"/>
</dbReference>
<dbReference type="Pfam" id="PF01028">
    <property type="entry name" value="Topoisom_I"/>
    <property type="match status" value="1"/>
</dbReference>
<keyword evidence="4" id="KW-0799">Topoisomerase</keyword>
<evidence type="ECO:0000256" key="2">
    <source>
        <dbReference type="ARBA" id="ARBA00006645"/>
    </source>
</evidence>
<dbReference type="Pfam" id="PF21338">
    <property type="entry name" value="Top1B_N_bact"/>
    <property type="match status" value="1"/>
</dbReference>
<evidence type="ECO:0000313" key="9">
    <source>
        <dbReference type="EMBL" id="RDJ03802.1"/>
    </source>
</evidence>
<dbReference type="InterPro" id="IPR035447">
    <property type="entry name" value="DNA_topo_I_N_sf"/>
</dbReference>
<dbReference type="InterPro" id="IPR011010">
    <property type="entry name" value="DNA_brk_join_enz"/>
</dbReference>
<evidence type="ECO:0000256" key="4">
    <source>
        <dbReference type="ARBA" id="ARBA00023029"/>
    </source>
</evidence>
<dbReference type="EMBL" id="NAAC01000041">
    <property type="protein sequence ID" value="RDJ03802.1"/>
    <property type="molecule type" value="Genomic_DNA"/>
</dbReference>
<dbReference type="InterPro" id="IPR049331">
    <property type="entry name" value="Top1B_N_bact"/>
</dbReference>
<evidence type="ECO:0000313" key="10">
    <source>
        <dbReference type="Proteomes" id="UP000254939"/>
    </source>
</evidence>
<dbReference type="SUPFAM" id="SSF55869">
    <property type="entry name" value="DNA topoisomerase I domain"/>
    <property type="match status" value="1"/>
</dbReference>
<dbReference type="Gene3D" id="3.30.66.10">
    <property type="entry name" value="DNA topoisomerase I domain"/>
    <property type="match status" value="1"/>
</dbReference>
<evidence type="ECO:0000256" key="6">
    <source>
        <dbReference type="ARBA" id="ARBA00023235"/>
    </source>
</evidence>
<dbReference type="SUPFAM" id="SSF56349">
    <property type="entry name" value="DNA breaking-rejoining enzymes"/>
    <property type="match status" value="1"/>
</dbReference>
<gene>
    <name evidence="9" type="ORF">B5K06_28170</name>
</gene>
<comment type="catalytic activity">
    <reaction evidence="1">
        <text>ATP-independent breakage of single-stranded DNA, followed by passage and rejoining.</text>
        <dbReference type="EC" id="5.6.2.1"/>
    </reaction>
</comment>
<keyword evidence="5" id="KW-0238">DNA-binding</keyword>
<dbReference type="OrthoDB" id="9778962at2"/>
<keyword evidence="6 9" id="KW-0413">Isomerase</keyword>
<feature type="domain" description="DNA topoisomerase IB N-terminal" evidence="8">
    <location>
        <begin position="41"/>
        <end position="89"/>
    </location>
</feature>
<protein>
    <recommendedName>
        <fullName evidence="3">DNA topoisomerase</fullName>
        <ecNumber evidence="3">5.6.2.1</ecNumber>
    </recommendedName>
</protein>
<dbReference type="GO" id="GO:0006265">
    <property type="term" value="P:DNA topological change"/>
    <property type="evidence" value="ECO:0007669"/>
    <property type="project" value="InterPro"/>
</dbReference>
<evidence type="ECO:0000259" key="7">
    <source>
        <dbReference type="Pfam" id="PF01028"/>
    </source>
</evidence>
<dbReference type="GO" id="GO:0003917">
    <property type="term" value="F:DNA topoisomerase type I (single strand cut, ATP-independent) activity"/>
    <property type="evidence" value="ECO:0007669"/>
    <property type="project" value="UniProtKB-EC"/>
</dbReference>
<reference evidence="9 10" key="1">
    <citation type="submission" date="2017-03" db="EMBL/GenBank/DDBJ databases">
        <title>Genome analysis of Rhizobial strains effectives or ineffectives for nitrogen fixation isolated from bean seeds.</title>
        <authorList>
            <person name="Peralta H."/>
            <person name="Aguilar-Vera A."/>
            <person name="Mora Y."/>
            <person name="Vargas-Lagunas C."/>
            <person name="Girard L."/>
            <person name="Mora J."/>
        </authorList>
    </citation>
    <scope>NUCLEOTIDE SEQUENCE [LARGE SCALE GENOMIC DNA]</scope>
    <source>
        <strain evidence="9 10">CCGM3</strain>
    </source>
</reference>
<evidence type="ECO:0000259" key="8">
    <source>
        <dbReference type="Pfam" id="PF21338"/>
    </source>
</evidence>
<feature type="domain" description="DNA topoisomerase I catalytic core eukaryotic-type" evidence="7">
    <location>
        <begin position="102"/>
        <end position="317"/>
    </location>
</feature>
<dbReference type="AlphaFoldDB" id="A0A370KGA6"/>
<dbReference type="PROSITE" id="PS52038">
    <property type="entry name" value="TOPO_IB_2"/>
    <property type="match status" value="1"/>
</dbReference>
<dbReference type="Gene3D" id="3.90.15.10">
    <property type="entry name" value="Topoisomerase I, Chain A, domain 3"/>
    <property type="match status" value="1"/>
</dbReference>
<dbReference type="GO" id="GO:0003677">
    <property type="term" value="F:DNA binding"/>
    <property type="evidence" value="ECO:0007669"/>
    <property type="project" value="UniProtKB-KW"/>
</dbReference>
<evidence type="ECO:0000256" key="5">
    <source>
        <dbReference type="ARBA" id="ARBA00023125"/>
    </source>
</evidence>
<sequence length="356" mass="40153">MDQIISKDAMTTAAASARLASGLVYLSSLESGITRRQGKNGFLYYMPDGRRITDAAEIARLNGLAIPPAYTNVVISTNPFSHLQAIGTDARGRKQYRYHADWHTERGKAKFERLVDFAQRLPDLRQRVDLDLRSRGLTMDKALATVVWMLDNLYIRIGNTAYAEANRSYGLTTLRRSHVKVDGGNVKFRFKGKSGKEWNLSHSDRRIANVVRKLQELPGQHLFQYVCDEGGCRPVSSHDVNGYIREVTGEDFSSKQFRTWGATCMAVAALAQVEAAASDRAIATQLNQAIDQVAARLVNTRSVCRSSYIHPAVFQDFRAGKLRDVLHLKTKSERLLEWMDAEEIRVFRWLQKRAAT</sequence>
<organism evidence="9 10">
    <name type="scientific">Rhizobium grahamii</name>
    <dbReference type="NCBI Taxonomy" id="1120045"/>
    <lineage>
        <taxon>Bacteria</taxon>
        <taxon>Pseudomonadati</taxon>
        <taxon>Pseudomonadota</taxon>
        <taxon>Alphaproteobacteria</taxon>
        <taxon>Hyphomicrobiales</taxon>
        <taxon>Rhizobiaceae</taxon>
        <taxon>Rhizobium/Agrobacterium group</taxon>
        <taxon>Rhizobium</taxon>
    </lineage>
</organism>
<comment type="similarity">
    <text evidence="2">Belongs to the type IB topoisomerase family.</text>
</comment>
<evidence type="ECO:0000256" key="1">
    <source>
        <dbReference type="ARBA" id="ARBA00000213"/>
    </source>
</evidence>
<dbReference type="Proteomes" id="UP000254939">
    <property type="component" value="Unassembled WGS sequence"/>
</dbReference>